<dbReference type="OrthoDB" id="4473401at2759"/>
<name>W6UFN9_ECHGR</name>
<dbReference type="GO" id="GO:0005615">
    <property type="term" value="C:extracellular space"/>
    <property type="evidence" value="ECO:0007669"/>
    <property type="project" value="TreeGrafter"/>
</dbReference>
<keyword evidence="2" id="KW-1133">Transmembrane helix</keyword>
<keyword evidence="2" id="KW-0472">Membrane</keyword>
<dbReference type="InterPro" id="IPR036880">
    <property type="entry name" value="Kunitz_BPTI_sf"/>
</dbReference>
<dbReference type="OMA" id="SIYECEA"/>
<evidence type="ECO:0000313" key="5">
    <source>
        <dbReference type="Proteomes" id="UP000019149"/>
    </source>
</evidence>
<evidence type="ECO:0000256" key="2">
    <source>
        <dbReference type="SAM" id="Phobius"/>
    </source>
</evidence>
<dbReference type="STRING" id="6210.W6UFN9"/>
<dbReference type="PANTHER" id="PTHR10083">
    <property type="entry name" value="KUNITZ-TYPE PROTEASE INHIBITOR-RELATED"/>
    <property type="match status" value="1"/>
</dbReference>
<dbReference type="SMR" id="W6UFN9"/>
<dbReference type="RefSeq" id="XP_024350917.1">
    <property type="nucleotide sequence ID" value="XM_024494732.1"/>
</dbReference>
<dbReference type="InterPro" id="IPR050098">
    <property type="entry name" value="TFPI/VKTCI-like"/>
</dbReference>
<dbReference type="CDD" id="cd00109">
    <property type="entry name" value="Kunitz-type"/>
    <property type="match status" value="1"/>
</dbReference>
<feature type="domain" description="BPTI/Kunitz inhibitor" evidence="3">
    <location>
        <begin position="136"/>
        <end position="186"/>
    </location>
</feature>
<gene>
    <name evidence="4" type="ORF">EGR_05483</name>
</gene>
<dbReference type="AlphaFoldDB" id="W6UFN9"/>
<dbReference type="FunFam" id="4.10.410.10:FF:000020">
    <property type="entry name" value="Collagen, type VI, alpha 3"/>
    <property type="match status" value="1"/>
</dbReference>
<dbReference type="KEGG" id="egl:EGR_05483"/>
<accession>W6UFN9</accession>
<dbReference type="PANTHER" id="PTHR10083:SF374">
    <property type="entry name" value="BPTI_KUNITZ INHIBITOR DOMAIN-CONTAINING PROTEIN"/>
    <property type="match status" value="1"/>
</dbReference>
<keyword evidence="2" id="KW-0812">Transmembrane</keyword>
<dbReference type="Proteomes" id="UP000019149">
    <property type="component" value="Unassembled WGS sequence"/>
</dbReference>
<dbReference type="PRINTS" id="PR00759">
    <property type="entry name" value="BASICPTASE"/>
</dbReference>
<evidence type="ECO:0000259" key="3">
    <source>
        <dbReference type="PROSITE" id="PS50279"/>
    </source>
</evidence>
<evidence type="ECO:0000256" key="1">
    <source>
        <dbReference type="ARBA" id="ARBA00023157"/>
    </source>
</evidence>
<sequence length="191" mass="21014">MNFTLLVTAALLLLEHCIFLSILSPLIKMSKANQPGLFASIFPLATNPAKRIGYAMTSLIAMLCIYPKGKQNVINWALNTGFVIFSSMRMLAAIIVVAFILANTDALRSPGRYIYLPLHGGYMGYDAVDSSDDDPCQLPVDPGPGRAYFPSYYYDARQSACLPFVYGGLKGNANRFRSIYECEAMCIINKA</sequence>
<protein>
    <submittedName>
        <fullName evidence="4">Textilinin-1</fullName>
    </submittedName>
</protein>
<dbReference type="Pfam" id="PF00014">
    <property type="entry name" value="Kunitz_BPTI"/>
    <property type="match status" value="1"/>
</dbReference>
<keyword evidence="1" id="KW-1015">Disulfide bond</keyword>
<proteinExistence type="predicted"/>
<comment type="caution">
    <text evidence="4">The sequence shown here is derived from an EMBL/GenBank/DDBJ whole genome shotgun (WGS) entry which is preliminary data.</text>
</comment>
<dbReference type="SMART" id="SM00131">
    <property type="entry name" value="KU"/>
    <property type="match status" value="1"/>
</dbReference>
<dbReference type="CTD" id="36341198"/>
<dbReference type="GeneID" id="36341198"/>
<organism evidence="4 5">
    <name type="scientific">Echinococcus granulosus</name>
    <name type="common">Hydatid tapeworm</name>
    <dbReference type="NCBI Taxonomy" id="6210"/>
    <lineage>
        <taxon>Eukaryota</taxon>
        <taxon>Metazoa</taxon>
        <taxon>Spiralia</taxon>
        <taxon>Lophotrochozoa</taxon>
        <taxon>Platyhelminthes</taxon>
        <taxon>Cestoda</taxon>
        <taxon>Eucestoda</taxon>
        <taxon>Cyclophyllidea</taxon>
        <taxon>Taeniidae</taxon>
        <taxon>Echinococcus</taxon>
        <taxon>Echinococcus granulosus group</taxon>
    </lineage>
</organism>
<reference evidence="4 5" key="1">
    <citation type="journal article" date="2013" name="Nat. Genet.">
        <title>The genome of the hydatid tapeworm Echinococcus granulosus.</title>
        <authorList>
            <person name="Zheng H."/>
            <person name="Zhang W."/>
            <person name="Zhang L."/>
            <person name="Zhang Z."/>
            <person name="Li J."/>
            <person name="Lu G."/>
            <person name="Zhu Y."/>
            <person name="Wang Y."/>
            <person name="Huang Y."/>
            <person name="Liu J."/>
            <person name="Kang H."/>
            <person name="Chen J."/>
            <person name="Wang L."/>
            <person name="Chen A."/>
            <person name="Yu S."/>
            <person name="Gao Z."/>
            <person name="Jin L."/>
            <person name="Gu W."/>
            <person name="Wang Z."/>
            <person name="Zhao L."/>
            <person name="Shi B."/>
            <person name="Wen H."/>
            <person name="Lin R."/>
            <person name="Jones M.K."/>
            <person name="Brejova B."/>
            <person name="Vinar T."/>
            <person name="Zhao G."/>
            <person name="McManus D.P."/>
            <person name="Chen Z."/>
            <person name="Zhou Y."/>
            <person name="Wang S."/>
        </authorList>
    </citation>
    <scope>NUCLEOTIDE SEQUENCE [LARGE SCALE GENOMIC DNA]</scope>
</reference>
<evidence type="ECO:0000313" key="4">
    <source>
        <dbReference type="EMBL" id="EUB59721.1"/>
    </source>
</evidence>
<dbReference type="GO" id="GO:0004867">
    <property type="term" value="F:serine-type endopeptidase inhibitor activity"/>
    <property type="evidence" value="ECO:0007669"/>
    <property type="project" value="InterPro"/>
</dbReference>
<dbReference type="PROSITE" id="PS50279">
    <property type="entry name" value="BPTI_KUNITZ_2"/>
    <property type="match status" value="1"/>
</dbReference>
<dbReference type="EMBL" id="APAU02000040">
    <property type="protein sequence ID" value="EUB59721.1"/>
    <property type="molecule type" value="Genomic_DNA"/>
</dbReference>
<dbReference type="SUPFAM" id="SSF57362">
    <property type="entry name" value="BPTI-like"/>
    <property type="match status" value="1"/>
</dbReference>
<dbReference type="Gene3D" id="4.10.410.10">
    <property type="entry name" value="Pancreatic trypsin inhibitor Kunitz domain"/>
    <property type="match status" value="1"/>
</dbReference>
<keyword evidence="5" id="KW-1185">Reference proteome</keyword>
<feature type="transmembrane region" description="Helical" evidence="2">
    <location>
        <begin position="78"/>
        <end position="102"/>
    </location>
</feature>
<dbReference type="InterPro" id="IPR002223">
    <property type="entry name" value="Kunitz_BPTI"/>
</dbReference>